<accession>A0ABX8BFN4</accession>
<feature type="compositionally biased region" description="Low complexity" evidence="1">
    <location>
        <begin position="348"/>
        <end position="359"/>
    </location>
</feature>
<evidence type="ECO:0000313" key="4">
    <source>
        <dbReference type="EMBL" id="QUW03885.1"/>
    </source>
</evidence>
<feature type="region of interest" description="Disordered" evidence="1">
    <location>
        <begin position="313"/>
        <end position="373"/>
    </location>
</feature>
<gene>
    <name evidence="4" type="ORF">J8C06_05510</name>
</gene>
<dbReference type="RefSeq" id="WP_211429775.1">
    <property type="nucleotide sequence ID" value="NZ_CP072648.1"/>
</dbReference>
<feature type="region of interest" description="Disordered" evidence="1">
    <location>
        <begin position="406"/>
        <end position="440"/>
    </location>
</feature>
<dbReference type="EMBL" id="CP072648">
    <property type="protein sequence ID" value="QUW03885.1"/>
    <property type="molecule type" value="Genomic_DNA"/>
</dbReference>
<keyword evidence="2" id="KW-0472">Membrane</keyword>
<evidence type="ECO:0000256" key="2">
    <source>
        <dbReference type="SAM" id="Phobius"/>
    </source>
</evidence>
<keyword evidence="5" id="KW-1185">Reference proteome</keyword>
<proteinExistence type="predicted"/>
<feature type="region of interest" description="Disordered" evidence="1">
    <location>
        <begin position="1"/>
        <end position="41"/>
    </location>
</feature>
<dbReference type="InterPro" id="IPR013229">
    <property type="entry name" value="PEGA"/>
</dbReference>
<dbReference type="Proteomes" id="UP000676506">
    <property type="component" value="Chromosome 1"/>
</dbReference>
<feature type="domain" description="PEGA" evidence="3">
    <location>
        <begin position="77"/>
        <end position="136"/>
    </location>
</feature>
<evidence type="ECO:0000256" key="1">
    <source>
        <dbReference type="SAM" id="MobiDB-lite"/>
    </source>
</evidence>
<dbReference type="InterPro" id="IPR011990">
    <property type="entry name" value="TPR-like_helical_dom_sf"/>
</dbReference>
<feature type="compositionally biased region" description="Low complexity" evidence="1">
    <location>
        <begin position="331"/>
        <end position="341"/>
    </location>
</feature>
<name>A0ABX8BFN4_9BACT</name>
<dbReference type="SUPFAM" id="SSF48452">
    <property type="entry name" value="TPR-like"/>
    <property type="match status" value="1"/>
</dbReference>
<evidence type="ECO:0000259" key="3">
    <source>
        <dbReference type="Pfam" id="PF08308"/>
    </source>
</evidence>
<organism evidence="4 5">
    <name type="scientific">Chloracidobacterium validum</name>
    <dbReference type="NCBI Taxonomy" id="2821543"/>
    <lineage>
        <taxon>Bacteria</taxon>
        <taxon>Pseudomonadati</taxon>
        <taxon>Acidobacteriota</taxon>
        <taxon>Terriglobia</taxon>
        <taxon>Terriglobales</taxon>
        <taxon>Acidobacteriaceae</taxon>
        <taxon>Chloracidobacterium</taxon>
    </lineage>
</organism>
<sequence>MANYRTEQRRESPADGRDVTPLMKAYPTKTSAPPRPQPPQPKVTLISRRAVNQWLYGLGLVVAVLAIGALVLFFSKPTVVIITNAMGATVYLDGEPRGATNQLSRLSLPGVAPGKHVVRLTHPEYLDVEQEIEVQYGFLPIKVNLPLRPALFTLTIQTEPLTTVRLDGVQVGETDPQTGSLAIPQVRVGSHQISLQRSGYLPFATILEMPESNHQLAFPLHLDLNGYWKGMVQEQVTGKSSDFILSLGQTGMTLSGLWEEPPPSPTKPPRAFPVTGRLLENQRLTLERKDETGRTLTFEAQVSVTGRDLIGTWRDDKRTGNWTGSRSETKPSFSTLPLSTATPPPLPGSLEPGPRLVTPPDLPVPPVTTGPDPGLASPLARAQALYEQRRYTEALAQCDAILKQDPKHSGARDLKRRIQKSIEILKSPPSEVSPTAPEPL</sequence>
<dbReference type="Pfam" id="PF08308">
    <property type="entry name" value="PEGA"/>
    <property type="match status" value="1"/>
</dbReference>
<protein>
    <submittedName>
        <fullName evidence="4">PEGA domain-containing protein</fullName>
    </submittedName>
</protein>
<feature type="compositionally biased region" description="Basic and acidic residues" evidence="1">
    <location>
        <begin position="1"/>
        <end position="18"/>
    </location>
</feature>
<feature type="transmembrane region" description="Helical" evidence="2">
    <location>
        <begin position="54"/>
        <end position="74"/>
    </location>
</feature>
<evidence type="ECO:0000313" key="5">
    <source>
        <dbReference type="Proteomes" id="UP000676506"/>
    </source>
</evidence>
<reference evidence="4 5" key="1">
    <citation type="submission" date="2021-03" db="EMBL/GenBank/DDBJ databases">
        <title>Genomic and phenotypic characterization of Chloracidobacterium isolates provides evidence for multiple species.</title>
        <authorList>
            <person name="Saini M.K."/>
            <person name="Costas A.M.G."/>
            <person name="Tank M."/>
            <person name="Bryant D.A."/>
        </authorList>
    </citation>
    <scope>NUCLEOTIDE SEQUENCE [LARGE SCALE GENOMIC DNA]</scope>
    <source>
        <strain evidence="4 5">BV2-C</strain>
    </source>
</reference>
<keyword evidence="2" id="KW-0812">Transmembrane</keyword>
<dbReference type="Gene3D" id="1.25.40.10">
    <property type="entry name" value="Tetratricopeptide repeat domain"/>
    <property type="match status" value="1"/>
</dbReference>
<keyword evidence="2" id="KW-1133">Transmembrane helix</keyword>